<feature type="non-terminal residue" evidence="1">
    <location>
        <position position="180"/>
    </location>
</feature>
<accession>A0ACC2P4M6</accession>
<proteinExistence type="predicted"/>
<name>A0ACC2P4M6_9HYME</name>
<dbReference type="EMBL" id="CM056742">
    <property type="protein sequence ID" value="KAJ8678073.1"/>
    <property type="molecule type" value="Genomic_DNA"/>
</dbReference>
<gene>
    <name evidence="1" type="ORF">QAD02_013860</name>
</gene>
<organism evidence="1 2">
    <name type="scientific">Eretmocerus hayati</name>
    <dbReference type="NCBI Taxonomy" id="131215"/>
    <lineage>
        <taxon>Eukaryota</taxon>
        <taxon>Metazoa</taxon>
        <taxon>Ecdysozoa</taxon>
        <taxon>Arthropoda</taxon>
        <taxon>Hexapoda</taxon>
        <taxon>Insecta</taxon>
        <taxon>Pterygota</taxon>
        <taxon>Neoptera</taxon>
        <taxon>Endopterygota</taxon>
        <taxon>Hymenoptera</taxon>
        <taxon>Apocrita</taxon>
        <taxon>Proctotrupomorpha</taxon>
        <taxon>Chalcidoidea</taxon>
        <taxon>Aphelinidae</taxon>
        <taxon>Aphelininae</taxon>
        <taxon>Eretmocerus</taxon>
    </lineage>
</organism>
<protein>
    <submittedName>
        <fullName evidence="1">Uncharacterized protein</fullName>
    </submittedName>
</protein>
<keyword evidence="2" id="KW-1185">Reference proteome</keyword>
<sequence>MGLVDSHSQLEGMMLGSLRRNGPVLHGGVSSIGFNPPSDQLNGFGETRSSPATDDSRRDRMGLGIPCSLWTESTTLAKGAMLTAELCDESTIMGDWENQSLKETGDRTKRDIPKKDIIRTVLLRLNEYFGGQENSLDLCITETKEVEQQLIDVLTILHDRKTAMVILEQRKNEDISSLRY</sequence>
<evidence type="ECO:0000313" key="2">
    <source>
        <dbReference type="Proteomes" id="UP001239111"/>
    </source>
</evidence>
<comment type="caution">
    <text evidence="1">The sequence shown here is derived from an EMBL/GenBank/DDBJ whole genome shotgun (WGS) entry which is preliminary data.</text>
</comment>
<reference evidence="1" key="1">
    <citation type="submission" date="2023-04" db="EMBL/GenBank/DDBJ databases">
        <title>A chromosome-level genome assembly of the parasitoid wasp Eretmocerus hayati.</title>
        <authorList>
            <person name="Zhong Y."/>
            <person name="Liu S."/>
            <person name="Liu Y."/>
        </authorList>
    </citation>
    <scope>NUCLEOTIDE SEQUENCE</scope>
    <source>
        <strain evidence="1">ZJU_SS_LIU_2023</strain>
    </source>
</reference>
<evidence type="ECO:0000313" key="1">
    <source>
        <dbReference type="EMBL" id="KAJ8678073.1"/>
    </source>
</evidence>
<dbReference type="Proteomes" id="UP001239111">
    <property type="component" value="Chromosome 2"/>
</dbReference>